<organism evidence="1 2">
    <name type="scientific">Streptacidiphilus cavernicola</name>
    <dbReference type="NCBI Taxonomy" id="3342716"/>
    <lineage>
        <taxon>Bacteria</taxon>
        <taxon>Bacillati</taxon>
        <taxon>Actinomycetota</taxon>
        <taxon>Actinomycetes</taxon>
        <taxon>Kitasatosporales</taxon>
        <taxon>Streptomycetaceae</taxon>
        <taxon>Streptacidiphilus</taxon>
    </lineage>
</organism>
<proteinExistence type="predicted"/>
<dbReference type="Proteomes" id="UP001592528">
    <property type="component" value="Unassembled WGS sequence"/>
</dbReference>
<protein>
    <submittedName>
        <fullName evidence="1">Uncharacterized protein</fullName>
    </submittedName>
</protein>
<reference evidence="1 2" key="1">
    <citation type="submission" date="2024-09" db="EMBL/GenBank/DDBJ databases">
        <authorList>
            <person name="Lee S.D."/>
        </authorList>
    </citation>
    <scope>NUCLEOTIDE SEQUENCE [LARGE SCALE GENOMIC DNA]</scope>
    <source>
        <strain evidence="1 2">N1-5</strain>
    </source>
</reference>
<evidence type="ECO:0000313" key="2">
    <source>
        <dbReference type="Proteomes" id="UP001592528"/>
    </source>
</evidence>
<dbReference type="EMBL" id="JBHEZZ010000039">
    <property type="protein sequence ID" value="MFC1407127.1"/>
    <property type="molecule type" value="Genomic_DNA"/>
</dbReference>
<sequence>MADEQPTSDELLAMFDTDEGRAQMETLTEAYNSFASSQGMSPVSVEEIWDMLHSDQGRSMLSHFIPVWGKTFQLPDERSQVEGRAPADLADRELHQAAFGLVSNFSQNVAQRRIQAVFQEGVTGDPAFPFPIPTKADQQVLTLLTVAAEAAGAATALLGAWASTSAFAQLRCLYETQALVAWLVNGTEGTLEARALALTLDTIDLFGRGEDHWYKAAKTSGNPELRKHAVRWRKLKSTLQKSLDTLWTQRGYPQVEKPNRQLLFDKHLTDAGGYPAFAMFSNAGGHPSLMQPILLYTHWETGQIGYDFANLHMQRAYWITQVGTAFLGLMDLAAPALAWDDWAEESTALRAEFEPVAAEASKRYSSCFDAAMAKRSGGGA</sequence>
<dbReference type="RefSeq" id="WP_030266166.1">
    <property type="nucleotide sequence ID" value="NZ_JBHEZZ010000039.1"/>
</dbReference>
<name>A0ABV6V089_9ACTN</name>
<keyword evidence="2" id="KW-1185">Reference proteome</keyword>
<accession>A0ABV6V089</accession>
<comment type="caution">
    <text evidence="1">The sequence shown here is derived from an EMBL/GenBank/DDBJ whole genome shotgun (WGS) entry which is preliminary data.</text>
</comment>
<gene>
    <name evidence="1" type="ORF">ACEZDJ_38175</name>
</gene>
<evidence type="ECO:0000313" key="1">
    <source>
        <dbReference type="EMBL" id="MFC1407127.1"/>
    </source>
</evidence>